<dbReference type="GO" id="GO:0016787">
    <property type="term" value="F:hydrolase activity"/>
    <property type="evidence" value="ECO:0007669"/>
    <property type="project" value="UniProtKB-KW"/>
</dbReference>
<comment type="similarity">
    <text evidence="1">Belongs to the HAD-like hydrolase superfamily. SerB family.</text>
</comment>
<keyword evidence="5" id="KW-1133">Transmembrane helix</keyword>
<name>A0A5Q6S4M8_9ACTN</name>
<evidence type="ECO:0000313" key="7">
    <source>
        <dbReference type="Proteomes" id="UP000307768"/>
    </source>
</evidence>
<dbReference type="Gene3D" id="3.40.50.1000">
    <property type="entry name" value="HAD superfamily/HAD-like"/>
    <property type="match status" value="1"/>
</dbReference>
<dbReference type="PANTHER" id="PTHR43344:SF13">
    <property type="entry name" value="PHOSPHATASE RV3661-RELATED"/>
    <property type="match status" value="1"/>
</dbReference>
<dbReference type="InterPro" id="IPR006385">
    <property type="entry name" value="HAD_hydro_SerB1"/>
</dbReference>
<proteinExistence type="inferred from homology"/>
<dbReference type="CDD" id="cd02612">
    <property type="entry name" value="HAD_PGPPase"/>
    <property type="match status" value="1"/>
</dbReference>
<evidence type="ECO:0000256" key="1">
    <source>
        <dbReference type="ARBA" id="ARBA00009184"/>
    </source>
</evidence>
<comment type="caution">
    <text evidence="6">The sequence shown here is derived from an EMBL/GenBank/DDBJ whole genome shotgun (WGS) entry which is preliminary data.</text>
</comment>
<reference evidence="6 7" key="1">
    <citation type="submission" date="2019-09" db="EMBL/GenBank/DDBJ databases">
        <title>Mumia zhuanghuii sp. nov. isolated from the intestinal contents of plateau pika (Ochotona curzoniae) in the Qinghai-Tibet plateau of China.</title>
        <authorList>
            <person name="Tian Z."/>
        </authorList>
    </citation>
    <scope>NUCLEOTIDE SEQUENCE [LARGE SCALE GENOMIC DNA]</scope>
    <source>
        <strain evidence="7">350</strain>
    </source>
</reference>
<dbReference type="InterPro" id="IPR036412">
    <property type="entry name" value="HAD-like_sf"/>
</dbReference>
<dbReference type="PANTHER" id="PTHR43344">
    <property type="entry name" value="PHOSPHOSERINE PHOSPHATASE"/>
    <property type="match status" value="1"/>
</dbReference>
<dbReference type="InterPro" id="IPR023214">
    <property type="entry name" value="HAD_sf"/>
</dbReference>
<dbReference type="AlphaFoldDB" id="A0A5Q6S4M8"/>
<evidence type="ECO:0000256" key="4">
    <source>
        <dbReference type="ARBA" id="ARBA00022842"/>
    </source>
</evidence>
<keyword evidence="3 6" id="KW-0378">Hydrolase</keyword>
<evidence type="ECO:0000256" key="5">
    <source>
        <dbReference type="SAM" id="Phobius"/>
    </source>
</evidence>
<evidence type="ECO:0000256" key="3">
    <source>
        <dbReference type="ARBA" id="ARBA00022801"/>
    </source>
</evidence>
<gene>
    <name evidence="6" type="ORF">FE697_004440</name>
</gene>
<evidence type="ECO:0000313" key="6">
    <source>
        <dbReference type="EMBL" id="KAA1425131.1"/>
    </source>
</evidence>
<feature type="transmembrane region" description="Helical" evidence="5">
    <location>
        <begin position="250"/>
        <end position="268"/>
    </location>
</feature>
<dbReference type="NCBIfam" id="TIGR01488">
    <property type="entry name" value="HAD-SF-IB"/>
    <property type="match status" value="1"/>
</dbReference>
<dbReference type="InterPro" id="IPR050582">
    <property type="entry name" value="HAD-like_SerB"/>
</dbReference>
<dbReference type="Proteomes" id="UP000307768">
    <property type="component" value="Unassembled WGS sequence"/>
</dbReference>
<keyword evidence="5" id="KW-0812">Transmembrane</keyword>
<dbReference type="Pfam" id="PF12710">
    <property type="entry name" value="HAD"/>
    <property type="match status" value="1"/>
</dbReference>
<dbReference type="OrthoDB" id="25607at2"/>
<sequence>MTRSDAASVPPATTRSAAFFDLDKTIIARSSTLAFSKHFYGSGLINRRSVLRSAYAQFVFALQGADEAQMERMRAYLTQLVKGWDVDTVRQVVAETLHTVVDPLVYVEAVELIAAHHAAGRDVVIVSASGSEVVDPIGAMLGADHVIATRLVEADGLYTGEIEMYAYGEHKADAIRDLAAEQGYDLVASYAYSDSETDVPMLAAVGNAFVVNPDKTLRRVAGEEGWPILEFAQPVALKSRMSLDSTGSKVAVAGLAAAAVSAAAGVALHQLRRRRTDPD</sequence>
<dbReference type="GO" id="GO:0046872">
    <property type="term" value="F:metal ion binding"/>
    <property type="evidence" value="ECO:0007669"/>
    <property type="project" value="UniProtKB-KW"/>
</dbReference>
<accession>A0A5Q6S4M8</accession>
<evidence type="ECO:0000256" key="2">
    <source>
        <dbReference type="ARBA" id="ARBA00022723"/>
    </source>
</evidence>
<protein>
    <submittedName>
        <fullName evidence="6">HAD family hydrolase</fullName>
    </submittedName>
</protein>
<keyword evidence="2" id="KW-0479">Metal-binding</keyword>
<keyword evidence="5" id="KW-0472">Membrane</keyword>
<dbReference type="NCBIfam" id="TIGR01490">
    <property type="entry name" value="HAD-SF-IB-hyp1"/>
    <property type="match status" value="1"/>
</dbReference>
<organism evidence="6 7">
    <name type="scientific">Mumia zhuanghuii</name>
    <dbReference type="NCBI Taxonomy" id="2585211"/>
    <lineage>
        <taxon>Bacteria</taxon>
        <taxon>Bacillati</taxon>
        <taxon>Actinomycetota</taxon>
        <taxon>Actinomycetes</taxon>
        <taxon>Propionibacteriales</taxon>
        <taxon>Nocardioidaceae</taxon>
        <taxon>Mumia</taxon>
    </lineage>
</organism>
<dbReference type="SUPFAM" id="SSF56784">
    <property type="entry name" value="HAD-like"/>
    <property type="match status" value="1"/>
</dbReference>
<dbReference type="FunFam" id="3.40.50.1000:FF:000025">
    <property type="entry name" value="HAD hydrolase, family IB"/>
    <property type="match status" value="1"/>
</dbReference>
<dbReference type="EMBL" id="VDFQ02000001">
    <property type="protein sequence ID" value="KAA1425131.1"/>
    <property type="molecule type" value="Genomic_DNA"/>
</dbReference>
<dbReference type="RefSeq" id="WP_149768305.1">
    <property type="nucleotide sequence ID" value="NZ_VDFQ02000001.1"/>
</dbReference>
<keyword evidence="4" id="KW-0460">Magnesium</keyword>
<dbReference type="Gene3D" id="1.20.1440.100">
    <property type="entry name" value="SG protein - dephosphorylation function"/>
    <property type="match status" value="1"/>
</dbReference>